<organism evidence="1 2">
    <name type="scientific">Brevibacillus laterosporus</name>
    <name type="common">Bacillus laterosporus</name>
    <dbReference type="NCBI Taxonomy" id="1465"/>
    <lineage>
        <taxon>Bacteria</taxon>
        <taxon>Bacillati</taxon>
        <taxon>Bacillota</taxon>
        <taxon>Bacilli</taxon>
        <taxon>Bacillales</taxon>
        <taxon>Paenibacillaceae</taxon>
        <taxon>Brevibacillus</taxon>
    </lineage>
</organism>
<proteinExistence type="predicted"/>
<dbReference type="Proteomes" id="UP001077662">
    <property type="component" value="Unassembled WGS sequence"/>
</dbReference>
<evidence type="ECO:0000313" key="2">
    <source>
        <dbReference type="Proteomes" id="UP001077662"/>
    </source>
</evidence>
<evidence type="ECO:0000313" key="1">
    <source>
        <dbReference type="EMBL" id="MCZ0810228.1"/>
    </source>
</evidence>
<dbReference type="RefSeq" id="WP_258434955.1">
    <property type="nucleotide sequence ID" value="NZ_JANSGW010000062.1"/>
</dbReference>
<comment type="caution">
    <text evidence="1">The sequence shown here is derived from an EMBL/GenBank/DDBJ whole genome shotgun (WGS) entry which is preliminary data.</text>
</comment>
<protein>
    <submittedName>
        <fullName evidence="1">Uncharacterized protein</fullName>
    </submittedName>
</protein>
<name>A0AAP3GA47_BRELA</name>
<dbReference type="EMBL" id="JAPTNE010000062">
    <property type="protein sequence ID" value="MCZ0810228.1"/>
    <property type="molecule type" value="Genomic_DNA"/>
</dbReference>
<gene>
    <name evidence="1" type="ORF">O0554_25650</name>
</gene>
<accession>A0AAP3GA47</accession>
<reference evidence="1" key="1">
    <citation type="submission" date="2022-09" db="EMBL/GenBank/DDBJ databases">
        <title>Genome analysis and characterization of larvicidal activity of Brevibacillus strains.</title>
        <authorList>
            <person name="Patrusheva E.V."/>
            <person name="Izotova A.O."/>
            <person name="Toshchakov S.V."/>
            <person name="Sineoky S.P."/>
        </authorList>
    </citation>
    <scope>NUCLEOTIDE SEQUENCE</scope>
    <source>
        <strain evidence="1">VKPM_B-13247</strain>
    </source>
</reference>
<dbReference type="AlphaFoldDB" id="A0AAP3GA47"/>
<sequence length="149" mass="17365">MMEWVKMERTDRISAISEWIDEVILRTGNRPDSGELERLADAILYEELTDDDEHKVTHHEYPILSATQYARRTLGKHKRRGSGMGGETSLKIVEETGTDGISYRKPSRRRRSPYEMQFVDNNAKIRNKARREQYARDTKAGEVKSYFIA</sequence>